<dbReference type="InterPro" id="IPR050416">
    <property type="entry name" value="FAD-linked_Oxidoreductase"/>
</dbReference>
<keyword evidence="3" id="KW-0285">Flavoprotein</keyword>
<keyword evidence="8" id="KW-1185">Reference proteome</keyword>
<protein>
    <submittedName>
        <fullName evidence="7">FAD-linked oxidase</fullName>
    </submittedName>
</protein>
<comment type="similarity">
    <text evidence="2">Belongs to the oxygen-dependent FAD-linked oxidoreductase family.</text>
</comment>
<evidence type="ECO:0000256" key="3">
    <source>
        <dbReference type="ARBA" id="ARBA00022630"/>
    </source>
</evidence>
<name>A0ABN6AHX1_9MYCO</name>
<dbReference type="InterPro" id="IPR036318">
    <property type="entry name" value="FAD-bd_PCMH-like_sf"/>
</dbReference>
<dbReference type="InterPro" id="IPR016169">
    <property type="entry name" value="FAD-bd_PCMH_sub2"/>
</dbReference>
<evidence type="ECO:0000256" key="1">
    <source>
        <dbReference type="ARBA" id="ARBA00001974"/>
    </source>
</evidence>
<dbReference type="SUPFAM" id="SSF56176">
    <property type="entry name" value="FAD-binding/transporter-associated domain-like"/>
    <property type="match status" value="1"/>
</dbReference>
<proteinExistence type="inferred from homology"/>
<evidence type="ECO:0000313" key="7">
    <source>
        <dbReference type="EMBL" id="BBY68623.1"/>
    </source>
</evidence>
<keyword evidence="5" id="KW-0560">Oxidoreductase</keyword>
<dbReference type="PANTHER" id="PTHR42973:SF39">
    <property type="entry name" value="FAD-BINDING PCMH-TYPE DOMAIN-CONTAINING PROTEIN"/>
    <property type="match status" value="1"/>
</dbReference>
<organism evidence="7 8">
    <name type="scientific">Mycobacterium paraintracellulare</name>
    <dbReference type="NCBI Taxonomy" id="1138383"/>
    <lineage>
        <taxon>Bacteria</taxon>
        <taxon>Bacillati</taxon>
        <taxon>Actinomycetota</taxon>
        <taxon>Actinomycetes</taxon>
        <taxon>Mycobacteriales</taxon>
        <taxon>Mycobacteriaceae</taxon>
        <taxon>Mycobacterium</taxon>
        <taxon>Mycobacterium avium complex (MAC)</taxon>
    </lineage>
</organism>
<sequence>MPEPAALCRESDTARSVHSAALFGSAIGGHPPTVGIVLTEPLSIPGSDPINHAKFAPTQHFSDRQIAALNTRLVGDAVHPQHPDYQGARRIWNYMIDRNPAVVVRCATEADVATAIAFARDHAIPLTVKGGGHSVAGHSMIDDGAVIDLSPIRRVTVDPDAGLVRVGGGCVLGDMDRATAPFGLATPAGVMSETGVAGLALGGGMGWLSRKYGLTCDHLLSARVVLADGRVVTAHHDENPDLYWGLRGAGANFGVVTEFEFATQVVGRTVPLGIALYRLGHAADAIAHHGQVVRRAGDDLKVMVYLRRAAAEPGVPDELVGAPVCAFVSVWTGDPAEASDVHHELWAGAPRVSGAIQELPYLELQSLNDSELGPGACNYTKGGYVGEIDGCIESLVESATRLPNQLSAIEFGYQHGAQDRVGEDDTAFADRHADHLINVLGRWQPTDDARRHIDWVRATFAETTPWQTGGLYSNFMAVDDDDRVKDAYRGGKYERLAIIKAKYDPENIFRNNPNILPAKATG</sequence>
<accession>A0ABN6AHX1</accession>
<dbReference type="InterPro" id="IPR016167">
    <property type="entry name" value="FAD-bd_PCMH_sub1"/>
</dbReference>
<keyword evidence="4" id="KW-0274">FAD</keyword>
<feature type="domain" description="FAD-binding PCMH-type" evidence="6">
    <location>
        <begin position="96"/>
        <end position="266"/>
    </location>
</feature>
<evidence type="ECO:0000313" key="8">
    <source>
        <dbReference type="Proteomes" id="UP000466578"/>
    </source>
</evidence>
<dbReference type="PROSITE" id="PS51387">
    <property type="entry name" value="FAD_PCMH"/>
    <property type="match status" value="1"/>
</dbReference>
<dbReference type="Pfam" id="PF01565">
    <property type="entry name" value="FAD_binding_4"/>
    <property type="match status" value="1"/>
</dbReference>
<reference evidence="7 8" key="1">
    <citation type="journal article" date="2019" name="Emerg. Microbes Infect.">
        <title>Comprehensive subspecies identification of 175 nontuberculous mycobacteria species based on 7547 genomic profiles.</title>
        <authorList>
            <person name="Matsumoto Y."/>
            <person name="Kinjo T."/>
            <person name="Motooka D."/>
            <person name="Nabeya D."/>
            <person name="Jung N."/>
            <person name="Uechi K."/>
            <person name="Horii T."/>
            <person name="Iida T."/>
            <person name="Fujita J."/>
            <person name="Nakamura S."/>
        </authorList>
    </citation>
    <scope>NUCLEOTIDE SEQUENCE [LARGE SCALE GENOMIC DNA]</scope>
    <source>
        <strain evidence="7 8">JCM 30622</strain>
    </source>
</reference>
<dbReference type="Pfam" id="PF08031">
    <property type="entry name" value="BBE"/>
    <property type="match status" value="1"/>
</dbReference>
<dbReference type="PROSITE" id="PS00862">
    <property type="entry name" value="OX2_COVAL_FAD"/>
    <property type="match status" value="1"/>
</dbReference>
<gene>
    <name evidence="7" type="ORF">MPRI_08100</name>
</gene>
<dbReference type="Gene3D" id="3.30.465.10">
    <property type="match status" value="1"/>
</dbReference>
<dbReference type="EMBL" id="AP022597">
    <property type="protein sequence ID" value="BBY68623.1"/>
    <property type="molecule type" value="Genomic_DNA"/>
</dbReference>
<evidence type="ECO:0000256" key="5">
    <source>
        <dbReference type="ARBA" id="ARBA00023002"/>
    </source>
</evidence>
<dbReference type="Proteomes" id="UP000466578">
    <property type="component" value="Chromosome"/>
</dbReference>
<evidence type="ECO:0000259" key="6">
    <source>
        <dbReference type="PROSITE" id="PS51387"/>
    </source>
</evidence>
<dbReference type="PANTHER" id="PTHR42973">
    <property type="entry name" value="BINDING OXIDOREDUCTASE, PUTATIVE (AFU_ORTHOLOGUE AFUA_1G17690)-RELATED"/>
    <property type="match status" value="1"/>
</dbReference>
<evidence type="ECO:0000256" key="2">
    <source>
        <dbReference type="ARBA" id="ARBA00005466"/>
    </source>
</evidence>
<dbReference type="Gene3D" id="3.40.462.20">
    <property type="match status" value="1"/>
</dbReference>
<dbReference type="Gene3D" id="3.30.43.10">
    <property type="entry name" value="Uridine Diphospho-n-acetylenolpyruvylglucosamine Reductase, domain 2"/>
    <property type="match status" value="1"/>
</dbReference>
<comment type="cofactor">
    <cofactor evidence="1">
        <name>FAD</name>
        <dbReference type="ChEBI" id="CHEBI:57692"/>
    </cofactor>
</comment>
<dbReference type="InterPro" id="IPR006094">
    <property type="entry name" value="Oxid_FAD_bind_N"/>
</dbReference>
<dbReference type="InterPro" id="IPR006093">
    <property type="entry name" value="Oxy_OxRdtase_FAD_BS"/>
</dbReference>
<dbReference type="InterPro" id="IPR016166">
    <property type="entry name" value="FAD-bd_PCMH"/>
</dbReference>
<dbReference type="InterPro" id="IPR012951">
    <property type="entry name" value="BBE"/>
</dbReference>
<evidence type="ECO:0000256" key="4">
    <source>
        <dbReference type="ARBA" id="ARBA00022827"/>
    </source>
</evidence>